<organism evidence="1 2">
    <name type="scientific">Meloidogyne enterolobii</name>
    <name type="common">Root-knot nematode worm</name>
    <name type="synonym">Meloidogyne mayaguensis</name>
    <dbReference type="NCBI Taxonomy" id="390850"/>
    <lineage>
        <taxon>Eukaryota</taxon>
        <taxon>Metazoa</taxon>
        <taxon>Ecdysozoa</taxon>
        <taxon>Nematoda</taxon>
        <taxon>Chromadorea</taxon>
        <taxon>Rhabditida</taxon>
        <taxon>Tylenchina</taxon>
        <taxon>Tylenchomorpha</taxon>
        <taxon>Tylenchoidea</taxon>
        <taxon>Meloidogynidae</taxon>
        <taxon>Meloidogyninae</taxon>
        <taxon>Meloidogyne</taxon>
    </lineage>
</organism>
<protein>
    <submittedName>
        <fullName evidence="1">Uncharacterized protein</fullName>
    </submittedName>
</protein>
<evidence type="ECO:0000313" key="1">
    <source>
        <dbReference type="EMBL" id="CAK5022925.1"/>
    </source>
</evidence>
<gene>
    <name evidence="1" type="ORF">MENTE1834_LOCUS5048</name>
</gene>
<proteinExistence type="predicted"/>
<accession>A0ACB0XY75</accession>
<name>A0ACB0XY75_MELEN</name>
<keyword evidence="2" id="KW-1185">Reference proteome</keyword>
<sequence>MAASSGSSSFTLDMDQLEQHRIQDQVALIDETDTYHRSRYSAMEGIESSIAELGTIFRQLASLVSEQGEMITRIDSNVEDTALNVEAAHYELLKYFNNISRNRWLILKVFGVLMAFFIFFVIFMT</sequence>
<dbReference type="Proteomes" id="UP001497535">
    <property type="component" value="Unassembled WGS sequence"/>
</dbReference>
<evidence type="ECO:0000313" key="2">
    <source>
        <dbReference type="Proteomes" id="UP001497535"/>
    </source>
</evidence>
<reference evidence="1" key="1">
    <citation type="submission" date="2023-11" db="EMBL/GenBank/DDBJ databases">
        <authorList>
            <person name="Poullet M."/>
        </authorList>
    </citation>
    <scope>NUCLEOTIDE SEQUENCE</scope>
    <source>
        <strain evidence="1">E1834</strain>
    </source>
</reference>
<dbReference type="EMBL" id="CAVMJV010000004">
    <property type="protein sequence ID" value="CAK5022925.1"/>
    <property type="molecule type" value="Genomic_DNA"/>
</dbReference>
<comment type="caution">
    <text evidence="1">The sequence shown here is derived from an EMBL/GenBank/DDBJ whole genome shotgun (WGS) entry which is preliminary data.</text>
</comment>